<feature type="transmembrane region" description="Helical" evidence="1">
    <location>
        <begin position="37"/>
        <end position="53"/>
    </location>
</feature>
<evidence type="ECO:0000256" key="1">
    <source>
        <dbReference type="SAM" id="Phobius"/>
    </source>
</evidence>
<keyword evidence="1" id="KW-0472">Membrane</keyword>
<keyword evidence="3" id="KW-1185">Reference proteome</keyword>
<keyword evidence="1" id="KW-1133">Transmembrane helix</keyword>
<keyword evidence="1" id="KW-0812">Transmembrane</keyword>
<dbReference type="EMBL" id="JACHGY010000001">
    <property type="protein sequence ID" value="MBB6430540.1"/>
    <property type="molecule type" value="Genomic_DNA"/>
</dbReference>
<dbReference type="RefSeq" id="WP_184678048.1">
    <property type="nucleotide sequence ID" value="NZ_JACHGY010000001.1"/>
</dbReference>
<sequence length="54" mass="6167">MRPQKISQFMPDEHSLSLMSSAHPDDYRRAAEASGSAFDLVFVIFVVIFLTLFF</sequence>
<dbReference type="Proteomes" id="UP000541810">
    <property type="component" value="Unassembled WGS sequence"/>
</dbReference>
<dbReference type="AlphaFoldDB" id="A0A7X0H9Y2"/>
<comment type="caution">
    <text evidence="2">The sequence shown here is derived from an EMBL/GenBank/DDBJ whole genome shotgun (WGS) entry which is preliminary data.</text>
</comment>
<accession>A0A7X0H9Y2</accession>
<name>A0A7X0H9Y2_9BACT</name>
<reference evidence="2 3" key="1">
    <citation type="submission" date="2020-08" db="EMBL/GenBank/DDBJ databases">
        <title>Genomic Encyclopedia of Type Strains, Phase IV (KMG-IV): sequencing the most valuable type-strain genomes for metagenomic binning, comparative biology and taxonomic classification.</title>
        <authorList>
            <person name="Goeker M."/>
        </authorList>
    </citation>
    <scope>NUCLEOTIDE SEQUENCE [LARGE SCALE GENOMIC DNA]</scope>
    <source>
        <strain evidence="2 3">DSM 103725</strain>
    </source>
</reference>
<protein>
    <submittedName>
        <fullName evidence="2">Uncharacterized protein</fullName>
    </submittedName>
</protein>
<evidence type="ECO:0000313" key="2">
    <source>
        <dbReference type="EMBL" id="MBB6430540.1"/>
    </source>
</evidence>
<proteinExistence type="predicted"/>
<evidence type="ECO:0000313" key="3">
    <source>
        <dbReference type="Proteomes" id="UP000541810"/>
    </source>
</evidence>
<gene>
    <name evidence="2" type="ORF">HNQ40_002346</name>
</gene>
<organism evidence="2 3">
    <name type="scientific">Algisphaera agarilytica</name>
    <dbReference type="NCBI Taxonomy" id="1385975"/>
    <lineage>
        <taxon>Bacteria</taxon>
        <taxon>Pseudomonadati</taxon>
        <taxon>Planctomycetota</taxon>
        <taxon>Phycisphaerae</taxon>
        <taxon>Phycisphaerales</taxon>
        <taxon>Phycisphaeraceae</taxon>
        <taxon>Algisphaera</taxon>
    </lineage>
</organism>